<gene>
    <name evidence="3" type="ORF">B843_09040</name>
</gene>
<name>W5Y9I7_9CORY</name>
<reference evidence="3 4" key="1">
    <citation type="submission" date="2013-02" db="EMBL/GenBank/DDBJ databases">
        <title>The complete genome sequence of Corynebacterium vitaeruminis DSM 20294.</title>
        <authorList>
            <person name="Ruckert C."/>
            <person name="Albersmeier A."/>
            <person name="Kalinowski J."/>
        </authorList>
    </citation>
    <scope>NUCLEOTIDE SEQUENCE [LARGE SCALE GENOMIC DNA]</scope>
    <source>
        <strain evidence="4">ATCC 10234</strain>
    </source>
</reference>
<dbReference type="Pfam" id="PF21531">
    <property type="entry name" value="Rv2175c_wHTH"/>
    <property type="match status" value="1"/>
</dbReference>
<dbReference type="Pfam" id="PF18367">
    <property type="entry name" value="Rv2175c_C"/>
    <property type="match status" value="1"/>
</dbReference>
<dbReference type="EMBL" id="CP004353">
    <property type="protein sequence ID" value="AHI23193.1"/>
    <property type="molecule type" value="Genomic_DNA"/>
</dbReference>
<evidence type="ECO:0000259" key="2">
    <source>
        <dbReference type="Pfam" id="PF21531"/>
    </source>
</evidence>
<evidence type="ECO:0000259" key="1">
    <source>
        <dbReference type="Pfam" id="PF18367"/>
    </source>
</evidence>
<evidence type="ECO:0000313" key="4">
    <source>
        <dbReference type="Proteomes" id="UP000019222"/>
    </source>
</evidence>
<dbReference type="PATRIC" id="fig|1224164.3.peg.1825"/>
<dbReference type="GO" id="GO:0003677">
    <property type="term" value="F:DNA binding"/>
    <property type="evidence" value="ECO:0007669"/>
    <property type="project" value="InterPro"/>
</dbReference>
<dbReference type="InterPro" id="IPR048576">
    <property type="entry name" value="Rv2175c_wHTH"/>
</dbReference>
<accession>W5Y9I7</accession>
<evidence type="ECO:0000313" key="3">
    <source>
        <dbReference type="EMBL" id="AHI23193.1"/>
    </source>
</evidence>
<dbReference type="STRING" id="1224164.B843_09040"/>
<dbReference type="Proteomes" id="UP000019222">
    <property type="component" value="Chromosome"/>
</dbReference>
<dbReference type="AlphaFoldDB" id="W5Y9I7"/>
<protein>
    <submittedName>
        <fullName evidence="3">Transcription regulator</fullName>
    </submittedName>
</protein>
<feature type="domain" description="DNA-binding protein Rv2175c wHTH" evidence="2">
    <location>
        <begin position="5"/>
        <end position="59"/>
    </location>
</feature>
<dbReference type="InterPro" id="IPR041098">
    <property type="entry name" value="Rv2175c_C"/>
</dbReference>
<feature type="domain" description="Rv2175c C-terminal" evidence="1">
    <location>
        <begin position="67"/>
        <end position="121"/>
    </location>
</feature>
<dbReference type="RefSeq" id="WP_025253209.1">
    <property type="nucleotide sequence ID" value="NZ_CP004353.1"/>
</dbReference>
<proteinExistence type="predicted"/>
<dbReference type="KEGG" id="cvt:B843_09040"/>
<dbReference type="HOGENOM" id="CLU_134416_0_0_11"/>
<dbReference type="eggNOG" id="ENOG5032W34">
    <property type="taxonomic scope" value="Bacteria"/>
</dbReference>
<keyword evidence="4" id="KW-1185">Reference proteome</keyword>
<sequence>MSNQPVPHTVLPSGEPLLSVPDYADRLGVPVTRVFDALGDHKLIAVVEDGVKKIPEAFLSAKNTTNKFVPGVIALLSDGGYSDEEILHYLFTEDDSLPGRPIDALHGHLAREVMRRAQASAF</sequence>
<organism evidence="3 4">
    <name type="scientific">Corynebacterium vitaeruminis DSM 20294</name>
    <dbReference type="NCBI Taxonomy" id="1224164"/>
    <lineage>
        <taxon>Bacteria</taxon>
        <taxon>Bacillati</taxon>
        <taxon>Actinomycetota</taxon>
        <taxon>Actinomycetes</taxon>
        <taxon>Mycobacteriales</taxon>
        <taxon>Corynebacteriaceae</taxon>
        <taxon>Corynebacterium</taxon>
    </lineage>
</organism>